<reference evidence="2" key="1">
    <citation type="submission" date="2013-08" db="EMBL/GenBank/DDBJ databases">
        <authorList>
            <person name="Mendez C."/>
            <person name="Richter M."/>
            <person name="Ferrer M."/>
            <person name="Sanchez J."/>
        </authorList>
    </citation>
    <scope>NUCLEOTIDE SEQUENCE</scope>
</reference>
<feature type="non-terminal residue" evidence="2">
    <location>
        <position position="115"/>
    </location>
</feature>
<feature type="domain" description="PH" evidence="1">
    <location>
        <begin position="1"/>
        <end position="27"/>
    </location>
</feature>
<organism evidence="2">
    <name type="scientific">mine drainage metagenome</name>
    <dbReference type="NCBI Taxonomy" id="410659"/>
    <lineage>
        <taxon>unclassified sequences</taxon>
        <taxon>metagenomes</taxon>
        <taxon>ecological metagenomes</taxon>
    </lineage>
</organism>
<sequence>MSQTDSRTTLDPEERAEWIDALQDVIRIHGLDETRGLIETLVAEVRRAGLNSPWAVHTPYLNTIPPDAQPPYPGDRDLEKRIESYLRWNAMAMVVRANREHSGIGGHIASYASAL</sequence>
<dbReference type="EMBL" id="AUZZ01006309">
    <property type="protein sequence ID" value="EQD46764.1"/>
    <property type="molecule type" value="Genomic_DNA"/>
</dbReference>
<proteinExistence type="predicted"/>
<gene>
    <name evidence="2" type="ORF">B2A_08752</name>
</gene>
<name>T1B1K7_9ZZZZ</name>
<protein>
    <submittedName>
        <fullName evidence="2">Pyruvate dehydrogenase subunit E1</fullName>
    </submittedName>
</protein>
<dbReference type="AlphaFoldDB" id="T1B1K7"/>
<reference evidence="2" key="2">
    <citation type="journal article" date="2014" name="ISME J.">
        <title>Microbial stratification in low pH oxic and suboxic macroscopic growths along an acid mine drainage.</title>
        <authorList>
            <person name="Mendez-Garcia C."/>
            <person name="Mesa V."/>
            <person name="Sprenger R.R."/>
            <person name="Richter M."/>
            <person name="Diez M.S."/>
            <person name="Solano J."/>
            <person name="Bargiela R."/>
            <person name="Golyshina O.V."/>
            <person name="Manteca A."/>
            <person name="Ramos J.L."/>
            <person name="Gallego J.R."/>
            <person name="Llorente I."/>
            <person name="Martins Dos Santos V.A."/>
            <person name="Jensen O.N."/>
            <person name="Pelaez A.I."/>
            <person name="Sanchez J."/>
            <person name="Ferrer M."/>
        </authorList>
    </citation>
    <scope>NUCLEOTIDE SEQUENCE</scope>
</reference>
<dbReference type="InterPro" id="IPR029061">
    <property type="entry name" value="THDP-binding"/>
</dbReference>
<dbReference type="PROSITE" id="PS50003">
    <property type="entry name" value="PH_DOMAIN"/>
    <property type="match status" value="1"/>
</dbReference>
<evidence type="ECO:0000313" key="2">
    <source>
        <dbReference type="EMBL" id="EQD46764.1"/>
    </source>
</evidence>
<evidence type="ECO:0000259" key="1">
    <source>
        <dbReference type="PROSITE" id="PS50003"/>
    </source>
</evidence>
<comment type="caution">
    <text evidence="2">The sequence shown here is derived from an EMBL/GenBank/DDBJ whole genome shotgun (WGS) entry which is preliminary data.</text>
</comment>
<dbReference type="Gene3D" id="3.40.50.970">
    <property type="match status" value="1"/>
</dbReference>
<accession>T1B1K7</accession>
<dbReference type="SUPFAM" id="SSF52518">
    <property type="entry name" value="Thiamin diphosphate-binding fold (THDP-binding)"/>
    <property type="match status" value="1"/>
</dbReference>
<dbReference type="InterPro" id="IPR001849">
    <property type="entry name" value="PH_domain"/>
</dbReference>
<keyword evidence="2" id="KW-0670">Pyruvate</keyword>